<dbReference type="PANTHER" id="PTHR43172:SF2">
    <property type="entry name" value="ADENYLOSUCCINATE LYASE C-TERMINAL DOMAIN-CONTAINING PROTEIN"/>
    <property type="match status" value="1"/>
</dbReference>
<comment type="caution">
    <text evidence="3">The sequence shown here is derived from an EMBL/GenBank/DDBJ whole genome shotgun (WGS) entry which is preliminary data.</text>
</comment>
<dbReference type="InterPro" id="IPR008948">
    <property type="entry name" value="L-Aspartase-like"/>
</dbReference>
<sequence>MPSSILDSDYYKDMFGTAEMRAVFNDHSRLQAWIVTEIALAQAQEKLDIIPAGIAETIEKSGKPENLDLAEMKAEFDKVGFPILPFVKQLNKACGAEAARWIHYGATTQDVLDTGMVLQMKAGLVQVEDNLDGIIKATAELSKKHAKTVMAGRTFQQLAAPISFGYKAAVWLDEMLRHRERIQSLKERLLVGQCAGAVGTFATLGDRGIEVQQIMMKALGLKAPDITWHTARDSWAELVSVFALMAATFAKIANEIAILMRSEVGELSEPFEVGRGASTTLPQKRNPISCEPIIAIAPKLRELVGSQLTAMIQEHERGVGQMNIEWMVIPEAFVLMSGSLKHTRFILENLWVGEATMRKNLDLGGGLLMSEAVMMGLAPKVGKAKAHHLVYAAASKAHENKTTLKEALMQEAEITAVLSASEIDTLIDPVNYLGVSEKMIDQVLKKL</sequence>
<organism evidence="3 4">
    <name type="scientific">Mongoliibacter ruber</name>
    <dbReference type="NCBI Taxonomy" id="1750599"/>
    <lineage>
        <taxon>Bacteria</taxon>
        <taxon>Pseudomonadati</taxon>
        <taxon>Bacteroidota</taxon>
        <taxon>Cytophagia</taxon>
        <taxon>Cytophagales</taxon>
        <taxon>Cyclobacteriaceae</taxon>
        <taxon>Mongoliibacter</taxon>
    </lineage>
</organism>
<dbReference type="RefSeq" id="WP_106133153.1">
    <property type="nucleotide sequence ID" value="NZ_PVTR01000004.1"/>
</dbReference>
<comment type="similarity">
    <text evidence="1">Belongs to the class-II fumarase/aspartase family.</text>
</comment>
<proteinExistence type="inferred from homology"/>
<dbReference type="GO" id="GO:0016853">
    <property type="term" value="F:isomerase activity"/>
    <property type="evidence" value="ECO:0007669"/>
    <property type="project" value="UniProtKB-KW"/>
</dbReference>
<protein>
    <submittedName>
        <fullName evidence="3">3-carboxy-cis,cis-muconate cycloisomerase</fullName>
    </submittedName>
</protein>
<dbReference type="InterPro" id="IPR019468">
    <property type="entry name" value="AdenyloSucc_lyase_C"/>
</dbReference>
<dbReference type="CDD" id="cd01597">
    <property type="entry name" value="pCLME"/>
    <property type="match status" value="1"/>
</dbReference>
<dbReference type="InterPro" id="IPR022761">
    <property type="entry name" value="Fumarate_lyase_N"/>
</dbReference>
<keyword evidence="3" id="KW-0413">Isomerase</keyword>
<dbReference type="SMART" id="SM00998">
    <property type="entry name" value="ADSL_C"/>
    <property type="match status" value="1"/>
</dbReference>
<dbReference type="Gene3D" id="1.10.40.30">
    <property type="entry name" value="Fumarase/aspartase (C-terminal domain)"/>
    <property type="match status" value="1"/>
</dbReference>
<evidence type="ECO:0000313" key="3">
    <source>
        <dbReference type="EMBL" id="PRY88418.1"/>
    </source>
</evidence>
<dbReference type="PANTHER" id="PTHR43172">
    <property type="entry name" value="ADENYLOSUCCINATE LYASE"/>
    <property type="match status" value="1"/>
</dbReference>
<feature type="domain" description="Adenylosuccinate lyase C-terminal" evidence="2">
    <location>
        <begin position="365"/>
        <end position="444"/>
    </location>
</feature>
<evidence type="ECO:0000259" key="2">
    <source>
        <dbReference type="SMART" id="SM00998"/>
    </source>
</evidence>
<evidence type="ECO:0000256" key="1">
    <source>
        <dbReference type="ARBA" id="ARBA00034772"/>
    </source>
</evidence>
<dbReference type="Gene3D" id="1.20.200.10">
    <property type="entry name" value="Fumarase/aspartase (Central domain)"/>
    <property type="match status" value="1"/>
</dbReference>
<evidence type="ECO:0000313" key="4">
    <source>
        <dbReference type="Proteomes" id="UP000238157"/>
    </source>
</evidence>
<dbReference type="PRINTS" id="PR00145">
    <property type="entry name" value="ARGSUCLYASE"/>
</dbReference>
<accession>A0A2T0WNY7</accession>
<dbReference type="SUPFAM" id="SSF48557">
    <property type="entry name" value="L-aspartase-like"/>
    <property type="match status" value="1"/>
</dbReference>
<dbReference type="Proteomes" id="UP000238157">
    <property type="component" value="Unassembled WGS sequence"/>
</dbReference>
<dbReference type="InterPro" id="IPR000362">
    <property type="entry name" value="Fumarate_lyase_fam"/>
</dbReference>
<dbReference type="AlphaFoldDB" id="A0A2T0WNY7"/>
<dbReference type="Pfam" id="PF00206">
    <property type="entry name" value="Lyase_1"/>
    <property type="match status" value="1"/>
</dbReference>
<dbReference type="PRINTS" id="PR00149">
    <property type="entry name" value="FUMRATELYASE"/>
</dbReference>
<keyword evidence="4" id="KW-1185">Reference proteome</keyword>
<dbReference type="EMBL" id="PVTR01000004">
    <property type="protein sequence ID" value="PRY88418.1"/>
    <property type="molecule type" value="Genomic_DNA"/>
</dbReference>
<dbReference type="Pfam" id="PF10397">
    <property type="entry name" value="ADSL_C"/>
    <property type="match status" value="1"/>
</dbReference>
<gene>
    <name evidence="3" type="ORF">CLW00_10469</name>
</gene>
<dbReference type="OrthoDB" id="9768878at2"/>
<reference evidence="3 4" key="1">
    <citation type="submission" date="2018-03" db="EMBL/GenBank/DDBJ databases">
        <title>Genomic Encyclopedia of Archaeal and Bacterial Type Strains, Phase II (KMG-II): from individual species to whole genera.</title>
        <authorList>
            <person name="Goeker M."/>
        </authorList>
    </citation>
    <scope>NUCLEOTIDE SEQUENCE [LARGE SCALE GENOMIC DNA]</scope>
    <source>
        <strain evidence="3 4">DSM 27929</strain>
    </source>
</reference>
<name>A0A2T0WNY7_9BACT</name>